<keyword evidence="3" id="KW-0862">Zinc</keyword>
<feature type="binding site" evidence="3">
    <location>
        <position position="15"/>
    </location>
    <ligand>
        <name>a divalent metal cation</name>
        <dbReference type="ChEBI" id="CHEBI:60240"/>
    </ligand>
</feature>
<feature type="binding site" evidence="3">
    <location>
        <position position="97"/>
    </location>
    <ligand>
        <name>substrate</name>
    </ligand>
</feature>
<feature type="domain" description="SMP-30/Gluconolactonase/LRE-like region" evidence="4">
    <location>
        <begin position="15"/>
        <end position="251"/>
    </location>
</feature>
<feature type="binding site" evidence="3">
    <location>
        <position position="145"/>
    </location>
    <ligand>
        <name>a divalent metal cation</name>
        <dbReference type="ChEBI" id="CHEBI:60240"/>
    </ligand>
</feature>
<accession>A0A265UX51</accession>
<feature type="binding site" evidence="3">
    <location>
        <position position="194"/>
    </location>
    <ligand>
        <name>a divalent metal cation</name>
        <dbReference type="ChEBI" id="CHEBI:60240"/>
    </ligand>
</feature>
<feature type="binding site" evidence="3">
    <location>
        <position position="99"/>
    </location>
    <ligand>
        <name>substrate</name>
    </ligand>
</feature>
<organism evidence="5 6">
    <name type="scientific">Winogradskyella aurantia</name>
    <dbReference type="NCBI Taxonomy" id="1915063"/>
    <lineage>
        <taxon>Bacteria</taxon>
        <taxon>Pseudomonadati</taxon>
        <taxon>Bacteroidota</taxon>
        <taxon>Flavobacteriia</taxon>
        <taxon>Flavobacteriales</taxon>
        <taxon>Flavobacteriaceae</taxon>
        <taxon>Winogradskyella</taxon>
    </lineage>
</organism>
<dbReference type="Pfam" id="PF08450">
    <property type="entry name" value="SGL"/>
    <property type="match status" value="1"/>
</dbReference>
<evidence type="ECO:0000256" key="1">
    <source>
        <dbReference type="ARBA" id="ARBA00008853"/>
    </source>
</evidence>
<dbReference type="OrthoDB" id="2633250at2"/>
<comment type="similarity">
    <text evidence="1">Belongs to the SMP-30/CGR1 family.</text>
</comment>
<evidence type="ECO:0000256" key="2">
    <source>
        <dbReference type="PIRSR" id="PIRSR605511-1"/>
    </source>
</evidence>
<dbReference type="EMBL" id="NGJN01000002">
    <property type="protein sequence ID" value="OZV69881.1"/>
    <property type="molecule type" value="Genomic_DNA"/>
</dbReference>
<comment type="caution">
    <text evidence="5">The sequence shown here is derived from an EMBL/GenBank/DDBJ whole genome shotgun (WGS) entry which is preliminary data.</text>
</comment>
<evidence type="ECO:0000256" key="3">
    <source>
        <dbReference type="PIRSR" id="PIRSR605511-2"/>
    </source>
</evidence>
<dbReference type="InterPro" id="IPR013658">
    <property type="entry name" value="SGL"/>
</dbReference>
<sequence>MEPKLIFYSNSQLLEGPRFDLEHNLLYFVSILDYLVYCYNPETQEILSINLKSPASCVFILDFKIILVATKNGFYEVNFNTLSSKQKFQIDIPENVRYNDGIEDPKGRIIIGTMGFPEVKENVGKVFSYHQGSYKTLIDHTTISNGLAFSLDQKFLYFIDTPTKKVARYFYDIDTGVAKFDTYVIEFKAEGAPDGMCMDNKGMLWIAEWNGGCVSNWNPINGHKIQERKLPCPNVTSCCFDKYGNLYVTTAKSESETDAYGGGLFYIELTNN</sequence>
<dbReference type="Proteomes" id="UP000216840">
    <property type="component" value="Unassembled WGS sequence"/>
</dbReference>
<dbReference type="InterPro" id="IPR011042">
    <property type="entry name" value="6-blade_b-propeller_TolB-like"/>
</dbReference>
<comment type="cofactor">
    <cofactor evidence="3">
        <name>Zn(2+)</name>
        <dbReference type="ChEBI" id="CHEBI:29105"/>
    </cofactor>
    <text evidence="3">Binds 1 divalent metal cation per subunit.</text>
</comment>
<name>A0A265UX51_9FLAO</name>
<dbReference type="Gene3D" id="2.120.10.30">
    <property type="entry name" value="TolB, C-terminal domain"/>
    <property type="match status" value="1"/>
</dbReference>
<keyword evidence="3" id="KW-0479">Metal-binding</keyword>
<dbReference type="RefSeq" id="WP_094967472.1">
    <property type="nucleotide sequence ID" value="NZ_NGJN01000002.1"/>
</dbReference>
<dbReference type="PANTHER" id="PTHR10907">
    <property type="entry name" value="REGUCALCIN"/>
    <property type="match status" value="1"/>
</dbReference>
<reference evidence="5 6" key="1">
    <citation type="submission" date="2017-05" db="EMBL/GenBank/DDBJ databases">
        <title>The draft genome sequence of Idiomarina salinarum WNB302.</title>
        <authorList>
            <person name="Sun Y."/>
            <person name="Chen B."/>
            <person name="Du Z."/>
        </authorList>
    </citation>
    <scope>NUCLEOTIDE SEQUENCE [LARGE SCALE GENOMIC DNA]</scope>
    <source>
        <strain evidence="5 6">WNB302</strain>
    </source>
</reference>
<protein>
    <recommendedName>
        <fullName evidence="4">SMP-30/Gluconolactonase/LRE-like region domain-containing protein</fullName>
    </recommendedName>
</protein>
<dbReference type="GO" id="GO:0005509">
    <property type="term" value="F:calcium ion binding"/>
    <property type="evidence" value="ECO:0007669"/>
    <property type="project" value="TreeGrafter"/>
</dbReference>
<dbReference type="GO" id="GO:0004341">
    <property type="term" value="F:gluconolactonase activity"/>
    <property type="evidence" value="ECO:0007669"/>
    <property type="project" value="TreeGrafter"/>
</dbReference>
<dbReference type="InterPro" id="IPR005511">
    <property type="entry name" value="SMP-30"/>
</dbReference>
<proteinExistence type="inferred from homology"/>
<evidence type="ECO:0000313" key="5">
    <source>
        <dbReference type="EMBL" id="OZV69881.1"/>
    </source>
</evidence>
<dbReference type="AlphaFoldDB" id="A0A265UX51"/>
<gene>
    <name evidence="5" type="ORF">CA834_04475</name>
</gene>
<evidence type="ECO:0000259" key="4">
    <source>
        <dbReference type="Pfam" id="PF08450"/>
    </source>
</evidence>
<dbReference type="PANTHER" id="PTHR10907:SF47">
    <property type="entry name" value="REGUCALCIN"/>
    <property type="match status" value="1"/>
</dbReference>
<dbReference type="GO" id="GO:0019853">
    <property type="term" value="P:L-ascorbic acid biosynthetic process"/>
    <property type="evidence" value="ECO:0007669"/>
    <property type="project" value="TreeGrafter"/>
</dbReference>
<keyword evidence="6" id="KW-1185">Reference proteome</keyword>
<feature type="active site" description="Proton donor/acceptor" evidence="2">
    <location>
        <position position="194"/>
    </location>
</feature>
<dbReference type="PRINTS" id="PR01790">
    <property type="entry name" value="SMP30FAMILY"/>
</dbReference>
<dbReference type="SUPFAM" id="SSF63829">
    <property type="entry name" value="Calcium-dependent phosphotriesterase"/>
    <property type="match status" value="1"/>
</dbReference>
<evidence type="ECO:0000313" key="6">
    <source>
        <dbReference type="Proteomes" id="UP000216840"/>
    </source>
</evidence>